<dbReference type="EMBL" id="VDMD01000002">
    <property type="protein sequence ID" value="TRM67566.1"/>
    <property type="molecule type" value="Genomic_DNA"/>
</dbReference>
<organism evidence="2 3">
    <name type="scientific">Schizophyllum amplum</name>
    <dbReference type="NCBI Taxonomy" id="97359"/>
    <lineage>
        <taxon>Eukaryota</taxon>
        <taxon>Fungi</taxon>
        <taxon>Dikarya</taxon>
        <taxon>Basidiomycota</taxon>
        <taxon>Agaricomycotina</taxon>
        <taxon>Agaricomycetes</taxon>
        <taxon>Agaricomycetidae</taxon>
        <taxon>Agaricales</taxon>
        <taxon>Schizophyllaceae</taxon>
        <taxon>Schizophyllum</taxon>
    </lineage>
</organism>
<evidence type="ECO:0000313" key="2">
    <source>
        <dbReference type="EMBL" id="TRM67566.1"/>
    </source>
</evidence>
<dbReference type="AlphaFoldDB" id="A0A550CRX8"/>
<sequence length="412" mass="46084">MAPKPVKTLQLHRDHIGYASSYFYNSGNREAPWYGAQDCYLTDVARGRPLRVFPQADLNIHSSLWKKPVKSKSDPVDPALPGVDDDTDPVDDGYVTADTDTEDINQPDNLSDDEDVGEGAGDDGDASDEGEDDGEGVEDSDEGRSDDDADDDDDEDPVVSDEREISPRSTRDEHVQTSGTSQVPEIAGASPSGAQELEDRVRIPYRDQWRSPGPDGKSISSDETTKDKALSRIPDFVVAHMLGVDMKRTPSTNQDEEQYQLKLDLCASRLIRHRCLVLIEEDKRAPSRREGGRLRPEHADARLGEARQQLFQYVSAYFYVVPTSPGVVARATAGPYWQWMFLEREDVPEFDPDTQDTKIDRESRRKLYTLLDGFLKAPIFILGMPESDAALNEMRAKLHELVKNCNTAHTKK</sequence>
<dbReference type="Proteomes" id="UP000320762">
    <property type="component" value="Unassembled WGS sequence"/>
</dbReference>
<feature type="compositionally biased region" description="Basic and acidic residues" evidence="1">
    <location>
        <begin position="197"/>
        <end position="209"/>
    </location>
</feature>
<protein>
    <submittedName>
        <fullName evidence="2">Uncharacterized protein</fullName>
    </submittedName>
</protein>
<evidence type="ECO:0000256" key="1">
    <source>
        <dbReference type="SAM" id="MobiDB-lite"/>
    </source>
</evidence>
<proteinExistence type="predicted"/>
<keyword evidence="3" id="KW-1185">Reference proteome</keyword>
<name>A0A550CRX8_9AGAR</name>
<feature type="compositionally biased region" description="Acidic residues" evidence="1">
    <location>
        <begin position="99"/>
        <end position="159"/>
    </location>
</feature>
<accession>A0A550CRX8</accession>
<reference evidence="2 3" key="1">
    <citation type="journal article" date="2019" name="New Phytol.">
        <title>Comparative genomics reveals unique wood-decay strategies and fruiting body development in the Schizophyllaceae.</title>
        <authorList>
            <person name="Almasi E."/>
            <person name="Sahu N."/>
            <person name="Krizsan K."/>
            <person name="Balint B."/>
            <person name="Kovacs G.M."/>
            <person name="Kiss B."/>
            <person name="Cseklye J."/>
            <person name="Drula E."/>
            <person name="Henrissat B."/>
            <person name="Nagy I."/>
            <person name="Chovatia M."/>
            <person name="Adam C."/>
            <person name="LaButti K."/>
            <person name="Lipzen A."/>
            <person name="Riley R."/>
            <person name="Grigoriev I.V."/>
            <person name="Nagy L.G."/>
        </authorList>
    </citation>
    <scope>NUCLEOTIDE SEQUENCE [LARGE SCALE GENOMIC DNA]</scope>
    <source>
        <strain evidence="2 3">NL-1724</strain>
    </source>
</reference>
<gene>
    <name evidence="2" type="ORF">BD626DRAFT_533974</name>
</gene>
<feature type="region of interest" description="Disordered" evidence="1">
    <location>
        <begin position="67"/>
        <end position="227"/>
    </location>
</feature>
<feature type="compositionally biased region" description="Basic and acidic residues" evidence="1">
    <location>
        <begin position="160"/>
        <end position="175"/>
    </location>
</feature>
<evidence type="ECO:0000313" key="3">
    <source>
        <dbReference type="Proteomes" id="UP000320762"/>
    </source>
</evidence>
<dbReference type="OrthoDB" id="3049502at2759"/>
<comment type="caution">
    <text evidence="2">The sequence shown here is derived from an EMBL/GenBank/DDBJ whole genome shotgun (WGS) entry which is preliminary data.</text>
</comment>